<feature type="signal peptide" evidence="3">
    <location>
        <begin position="1"/>
        <end position="21"/>
    </location>
</feature>
<proteinExistence type="predicted"/>
<feature type="compositionally biased region" description="Polar residues" evidence="1">
    <location>
        <begin position="709"/>
        <end position="722"/>
    </location>
</feature>
<feature type="compositionally biased region" description="Low complexity" evidence="1">
    <location>
        <begin position="646"/>
        <end position="669"/>
    </location>
</feature>
<reference evidence="5" key="2">
    <citation type="submission" date="2015-08" db="UniProtKB">
        <authorList>
            <consortium name="WormBaseParasite"/>
        </authorList>
    </citation>
    <scope>IDENTIFICATION</scope>
</reference>
<dbReference type="Proteomes" id="UP000035680">
    <property type="component" value="Unassembled WGS sequence"/>
</dbReference>
<accession>A0A0K0FI47</accession>
<evidence type="ECO:0000256" key="2">
    <source>
        <dbReference type="SAM" id="Phobius"/>
    </source>
</evidence>
<dbReference type="WBParaSite" id="SVE_0856500.1">
    <property type="protein sequence ID" value="SVE_0856500.1"/>
    <property type="gene ID" value="SVE_0856500"/>
</dbReference>
<keyword evidence="3" id="KW-0732">Signal</keyword>
<evidence type="ECO:0000313" key="5">
    <source>
        <dbReference type="WBParaSite" id="SVE_0856500.1"/>
    </source>
</evidence>
<feature type="transmembrane region" description="Helical" evidence="2">
    <location>
        <begin position="612"/>
        <end position="636"/>
    </location>
</feature>
<keyword evidence="4" id="KW-1185">Reference proteome</keyword>
<keyword evidence="2" id="KW-1133">Transmembrane helix</keyword>
<protein>
    <submittedName>
        <fullName evidence="5">6-cysteine protein</fullName>
    </submittedName>
</protein>
<feature type="region of interest" description="Disordered" evidence="1">
    <location>
        <begin position="645"/>
        <end position="731"/>
    </location>
</feature>
<feature type="chain" id="PRO_5005329984" evidence="3">
    <location>
        <begin position="22"/>
        <end position="731"/>
    </location>
</feature>
<dbReference type="AlphaFoldDB" id="A0A0K0FI47"/>
<evidence type="ECO:0000256" key="3">
    <source>
        <dbReference type="SAM" id="SignalP"/>
    </source>
</evidence>
<evidence type="ECO:0000313" key="4">
    <source>
        <dbReference type="Proteomes" id="UP000035680"/>
    </source>
</evidence>
<feature type="compositionally biased region" description="Low complexity" evidence="1">
    <location>
        <begin position="694"/>
        <end position="708"/>
    </location>
</feature>
<keyword evidence="2" id="KW-0472">Membrane</keyword>
<organism evidence="4 5">
    <name type="scientific">Strongyloides venezuelensis</name>
    <name type="common">Threadworm</name>
    <dbReference type="NCBI Taxonomy" id="75913"/>
    <lineage>
        <taxon>Eukaryota</taxon>
        <taxon>Metazoa</taxon>
        <taxon>Ecdysozoa</taxon>
        <taxon>Nematoda</taxon>
        <taxon>Chromadorea</taxon>
        <taxon>Rhabditida</taxon>
        <taxon>Tylenchina</taxon>
        <taxon>Panagrolaimomorpha</taxon>
        <taxon>Strongyloidoidea</taxon>
        <taxon>Strongyloididae</taxon>
        <taxon>Strongyloides</taxon>
    </lineage>
</organism>
<name>A0A0K0FI47_STRVS</name>
<reference evidence="4" key="1">
    <citation type="submission" date="2014-07" db="EMBL/GenBank/DDBJ databases">
        <authorList>
            <person name="Martin A.A"/>
            <person name="De Silva N."/>
        </authorList>
    </citation>
    <scope>NUCLEOTIDE SEQUENCE</scope>
</reference>
<keyword evidence="2" id="KW-0812">Transmembrane</keyword>
<evidence type="ECO:0000256" key="1">
    <source>
        <dbReference type="SAM" id="MobiDB-lite"/>
    </source>
</evidence>
<sequence>MLVRFLLISLIIFKDTTHVSSYNNPEHGTIRLFGTEFSGHFNTHKELITINFNSLEKYETEEKRYLNVKFKEIGIVHIPWDNFKHDSSGFALRYDFSRQIYDISYAVGYYEGNNFDYLKLHYVLCNIRQCDLGLMFFVKKQDAWDLNNVNEERMIENTVLLIIKSSDNMMLLSTRPYHKVNIRIGLCPYINWVPKRGILKFKPEDHLKDNGFFEEENGYAHIVVPFYKKNYDAKEFICGKLKQPTMPDLLIGFTLKEDDKNIEISGVVDPLKEEIKCESSDDPRHHYHFGYSETDTNYMTERIMDVMEIRNKDSNYKFYAGQKIYIYKWENIAGELINHNKIIRLTNNPGVEELPCIKTLKSDIHANILPTIGSVDSIQKHQKKNIFYRLLKLNDLNKIHTFRCLSKVEGMNKAHMDEFYSRSAVFSIKNEEKPNVIYTLTKNEIIFDRENIENYGSYRCKESKVTRVFNKNITTMDKVYYLPDENSELPLEELKNNNKQYIGCVKQYESLGEIKKIRIEFGENVREPIDIDNFSNGTDKIDIKENFILYKTPKDVFGVIVKCIYKTPVDTTFYTKREIHFHIIGGTEAKNDKRLNEMKKNTVTKGGCNTTAWIIGIVATVVLFCIIMIILINVLVRKAEKGKIGNSSSMSLSSSKSSNRSKNNSNVSSGMGGSRNTTAGRRRSPYKSTILKISKNGKGSKSSTSSRGVTRNSTSSNVSKSYAKNFKLVAK</sequence>